<proteinExistence type="predicted"/>
<evidence type="ECO:0000313" key="1">
    <source>
        <dbReference type="EMBL" id="KAI3813892.1"/>
    </source>
</evidence>
<protein>
    <submittedName>
        <fullName evidence="1">Uncharacterized protein</fullName>
    </submittedName>
</protein>
<dbReference type="Proteomes" id="UP001056120">
    <property type="component" value="Linkage Group LG06"/>
</dbReference>
<accession>A0ACB9J0L1</accession>
<gene>
    <name evidence="1" type="ORF">L1987_18627</name>
</gene>
<reference evidence="2" key="1">
    <citation type="journal article" date="2022" name="Mol. Ecol. Resour.">
        <title>The genomes of chicory, endive, great burdock and yacon provide insights into Asteraceae palaeo-polyploidization history and plant inulin production.</title>
        <authorList>
            <person name="Fan W."/>
            <person name="Wang S."/>
            <person name="Wang H."/>
            <person name="Wang A."/>
            <person name="Jiang F."/>
            <person name="Liu H."/>
            <person name="Zhao H."/>
            <person name="Xu D."/>
            <person name="Zhang Y."/>
        </authorList>
    </citation>
    <scope>NUCLEOTIDE SEQUENCE [LARGE SCALE GENOMIC DNA]</scope>
    <source>
        <strain evidence="2">cv. Yunnan</strain>
    </source>
</reference>
<organism evidence="1 2">
    <name type="scientific">Smallanthus sonchifolius</name>
    <dbReference type="NCBI Taxonomy" id="185202"/>
    <lineage>
        <taxon>Eukaryota</taxon>
        <taxon>Viridiplantae</taxon>
        <taxon>Streptophyta</taxon>
        <taxon>Embryophyta</taxon>
        <taxon>Tracheophyta</taxon>
        <taxon>Spermatophyta</taxon>
        <taxon>Magnoliopsida</taxon>
        <taxon>eudicotyledons</taxon>
        <taxon>Gunneridae</taxon>
        <taxon>Pentapetalae</taxon>
        <taxon>asterids</taxon>
        <taxon>campanulids</taxon>
        <taxon>Asterales</taxon>
        <taxon>Asteraceae</taxon>
        <taxon>Asteroideae</taxon>
        <taxon>Heliantheae alliance</taxon>
        <taxon>Millerieae</taxon>
        <taxon>Smallanthus</taxon>
    </lineage>
</organism>
<dbReference type="EMBL" id="CM042023">
    <property type="protein sequence ID" value="KAI3813892.1"/>
    <property type="molecule type" value="Genomic_DNA"/>
</dbReference>
<reference evidence="1 2" key="2">
    <citation type="journal article" date="2022" name="Mol. Ecol. Resour.">
        <title>The genomes of chicory, endive, great burdock and yacon provide insights into Asteraceae paleo-polyploidization history and plant inulin production.</title>
        <authorList>
            <person name="Fan W."/>
            <person name="Wang S."/>
            <person name="Wang H."/>
            <person name="Wang A."/>
            <person name="Jiang F."/>
            <person name="Liu H."/>
            <person name="Zhao H."/>
            <person name="Xu D."/>
            <person name="Zhang Y."/>
        </authorList>
    </citation>
    <scope>NUCLEOTIDE SEQUENCE [LARGE SCALE GENOMIC DNA]</scope>
    <source>
        <strain evidence="2">cv. Yunnan</strain>
        <tissue evidence="1">Leaves</tissue>
    </source>
</reference>
<sequence>MNTLISAGIAAEDAGDQTVVAGTHLYRTLSIRRPSGTLDTVVPGPDTVMPSEQLSYILCIGQHGRVPD</sequence>
<keyword evidence="2" id="KW-1185">Reference proteome</keyword>
<comment type="caution">
    <text evidence="1">The sequence shown here is derived from an EMBL/GenBank/DDBJ whole genome shotgun (WGS) entry which is preliminary data.</text>
</comment>
<name>A0ACB9J0L1_9ASTR</name>
<evidence type="ECO:0000313" key="2">
    <source>
        <dbReference type="Proteomes" id="UP001056120"/>
    </source>
</evidence>